<name>A0A8E0ING1_LACPA</name>
<sequence>AALAYQTQTLDRFTTPLQYFPINTNQTNLVHQSPVQLVSRDLVVSSVSETPDHAGYLVRVYNPTDATVATAGDFILEVAASIRQLNLNHETKQTLATDVTTFKLPAFKPGEIRTYGIYPRHISLASKKESL</sequence>
<evidence type="ECO:0000313" key="2">
    <source>
        <dbReference type="Proteomes" id="UP000014249"/>
    </source>
</evidence>
<comment type="caution">
    <text evidence="1">The sequence shown here is derived from an EMBL/GenBank/DDBJ whole genome shotgun (WGS) entry which is preliminary data.</text>
</comment>
<proteinExistence type="predicted"/>
<protein>
    <submittedName>
        <fullName evidence="1">Alpha-mannosidase</fullName>
    </submittedName>
</protein>
<gene>
    <name evidence="1" type="ORF">Lpp77_02502</name>
</gene>
<evidence type="ECO:0000313" key="1">
    <source>
        <dbReference type="EMBL" id="EPC56351.1"/>
    </source>
</evidence>
<feature type="non-terminal residue" evidence="1">
    <location>
        <position position="1"/>
    </location>
</feature>
<accession>A0A8E0ING1</accession>
<reference evidence="1 2" key="1">
    <citation type="journal article" date="2013" name="PLoS ONE">
        <title>Lactobacillus paracasei comparative genomics: towards species pan-genome definition and exploitation of diversity.</title>
        <authorList>
            <person name="Smokvina T."/>
            <person name="Wels M."/>
            <person name="Polka J."/>
            <person name="Chervaux C."/>
            <person name="Brisse S."/>
            <person name="Boekhorst J."/>
            <person name="van Hylckama Vlieg J.E."/>
            <person name="Siezen R.J."/>
        </authorList>
    </citation>
    <scope>NUCLEOTIDE SEQUENCE [LARGE SCALE GENOMIC DNA]</scope>
    <source>
        <strain evidence="1 2">CNCM I-4270</strain>
    </source>
</reference>
<dbReference type="EMBL" id="ANJX01000083">
    <property type="protein sequence ID" value="EPC56351.1"/>
    <property type="molecule type" value="Genomic_DNA"/>
</dbReference>
<organism evidence="1 2">
    <name type="scientific">Lacticaseibacillus paracasei subsp. paracasei CNCM I-4270</name>
    <dbReference type="NCBI Taxonomy" id="1256202"/>
    <lineage>
        <taxon>Bacteria</taxon>
        <taxon>Bacillati</taxon>
        <taxon>Bacillota</taxon>
        <taxon>Bacilli</taxon>
        <taxon>Lactobacillales</taxon>
        <taxon>Lactobacillaceae</taxon>
        <taxon>Lacticaseibacillus</taxon>
    </lineage>
</organism>
<dbReference type="Proteomes" id="UP000014249">
    <property type="component" value="Unassembled WGS sequence"/>
</dbReference>
<dbReference type="AlphaFoldDB" id="A0A8E0ING1"/>